<dbReference type="RefSeq" id="WP_159677203.1">
    <property type="nucleotide sequence ID" value="NZ_CP043727.1"/>
</dbReference>
<dbReference type="AlphaFoldDB" id="A0A857EWQ1"/>
<protein>
    <submittedName>
        <fullName evidence="1">Uncharacterized protein</fullName>
    </submittedName>
</protein>
<gene>
    <name evidence="1" type="ORF">F0T03_03115</name>
</gene>
<proteinExistence type="predicted"/>
<dbReference type="Proteomes" id="UP000464402">
    <property type="component" value="Chromosome"/>
</dbReference>
<keyword evidence="2" id="KW-1185">Reference proteome</keyword>
<sequence length="265" mass="30338">MGDRITFNIRTPETVRVLEEYSKSQGISRSQVIATLLDATIPILKDVNRYYQLADELNTRLLSGVYQQDLPQRRNVVAAEKYCLELWESKLQAGKGYDFDSVNGVMHVRERKRHYRRDNAIGKVESRYIKDLCLSLLEKSELDAHYACFIYTERKVFMDKKQQEEASSPVKLAAGDAIILLVKDVVYGEFFFDLASALFIRVVDLMSFGTKGIPETTKDPRVYCWIPILFSGHNAVIVPVYRINALTGPTLRRPEKVTVVYSAKK</sequence>
<reference evidence="2" key="1">
    <citation type="submission" date="2019-09" db="EMBL/GenBank/DDBJ databases">
        <title>Yersinia canariae sp. nov., isolated from a human yersiniosis case.</title>
        <authorList>
            <person name="Nguyen S.V."/>
            <person name="Greig D."/>
            <person name="Hurley D."/>
            <person name="Cao Y."/>
            <person name="McCabe E."/>
            <person name="Mitchell M."/>
            <person name="Jenkins C."/>
            <person name="Fanning S."/>
        </authorList>
    </citation>
    <scope>NUCLEOTIDE SEQUENCE [LARGE SCALE GENOMIC DNA]</scope>
    <source>
        <strain evidence="2">NCTC 14382</strain>
    </source>
</reference>
<dbReference type="KEGG" id="yca:F0T03_03115"/>
<name>A0A857EWQ1_9GAMM</name>
<accession>A0A857EWQ1</accession>
<dbReference type="EMBL" id="CP043727">
    <property type="protein sequence ID" value="QHB31275.1"/>
    <property type="molecule type" value="Genomic_DNA"/>
</dbReference>
<evidence type="ECO:0000313" key="1">
    <source>
        <dbReference type="EMBL" id="QHB31275.1"/>
    </source>
</evidence>
<organism evidence="1 2">
    <name type="scientific">Yersinia canariae</name>
    <dbReference type="NCBI Taxonomy" id="2607663"/>
    <lineage>
        <taxon>Bacteria</taxon>
        <taxon>Pseudomonadati</taxon>
        <taxon>Pseudomonadota</taxon>
        <taxon>Gammaproteobacteria</taxon>
        <taxon>Enterobacterales</taxon>
        <taxon>Yersiniaceae</taxon>
        <taxon>Yersinia</taxon>
    </lineage>
</organism>
<evidence type="ECO:0000313" key="2">
    <source>
        <dbReference type="Proteomes" id="UP000464402"/>
    </source>
</evidence>